<accession>A0A6G0THD4</accession>
<evidence type="ECO:0000313" key="2">
    <source>
        <dbReference type="Proteomes" id="UP000475862"/>
    </source>
</evidence>
<gene>
    <name evidence="1" type="ORF">AGLY_010146</name>
</gene>
<name>A0A6G0THD4_APHGL</name>
<sequence>MLKFYAFGYHDYIYSNTCLKYIFLMKCIIINCVKINSYDFNYYYIDLLLETTLEIENKSIIIASKGVTLLYKLEISSIPTLNIVYYNVYLILHGDNFDKYRARGIAISEIDYICTKFLSEQCGLALDCLHLQTLLFILVTFSIMSKYLLSLDQHSYMVLKDISLKLINTF</sequence>
<protein>
    <submittedName>
        <fullName evidence="1">Uncharacterized protein</fullName>
    </submittedName>
</protein>
<organism evidence="1 2">
    <name type="scientific">Aphis glycines</name>
    <name type="common">Soybean aphid</name>
    <dbReference type="NCBI Taxonomy" id="307491"/>
    <lineage>
        <taxon>Eukaryota</taxon>
        <taxon>Metazoa</taxon>
        <taxon>Ecdysozoa</taxon>
        <taxon>Arthropoda</taxon>
        <taxon>Hexapoda</taxon>
        <taxon>Insecta</taxon>
        <taxon>Pterygota</taxon>
        <taxon>Neoptera</taxon>
        <taxon>Paraneoptera</taxon>
        <taxon>Hemiptera</taxon>
        <taxon>Sternorrhyncha</taxon>
        <taxon>Aphidomorpha</taxon>
        <taxon>Aphidoidea</taxon>
        <taxon>Aphididae</taxon>
        <taxon>Aphidini</taxon>
        <taxon>Aphis</taxon>
        <taxon>Aphis</taxon>
    </lineage>
</organism>
<dbReference type="AlphaFoldDB" id="A0A6G0THD4"/>
<dbReference type="Proteomes" id="UP000475862">
    <property type="component" value="Unassembled WGS sequence"/>
</dbReference>
<reference evidence="1 2" key="1">
    <citation type="submission" date="2019-08" db="EMBL/GenBank/DDBJ databases">
        <title>The genome of the soybean aphid Biotype 1, its phylome, world population structure and adaptation to the North American continent.</title>
        <authorList>
            <person name="Giordano R."/>
            <person name="Donthu R.K."/>
            <person name="Hernandez A.G."/>
            <person name="Wright C.L."/>
            <person name="Zimin A.V."/>
        </authorList>
    </citation>
    <scope>NUCLEOTIDE SEQUENCE [LARGE SCALE GENOMIC DNA]</scope>
    <source>
        <tissue evidence="1">Whole aphids</tissue>
    </source>
</reference>
<evidence type="ECO:0000313" key="1">
    <source>
        <dbReference type="EMBL" id="KAE9531944.1"/>
    </source>
</evidence>
<comment type="caution">
    <text evidence="1">The sequence shown here is derived from an EMBL/GenBank/DDBJ whole genome shotgun (WGS) entry which is preliminary data.</text>
</comment>
<proteinExistence type="predicted"/>
<dbReference type="EMBL" id="VYZN01000040">
    <property type="protein sequence ID" value="KAE9531944.1"/>
    <property type="molecule type" value="Genomic_DNA"/>
</dbReference>
<keyword evidence="2" id="KW-1185">Reference proteome</keyword>